<keyword evidence="2" id="KW-1185">Reference proteome</keyword>
<dbReference type="Proteomes" id="UP000183656">
    <property type="component" value="Unassembled WGS sequence"/>
</dbReference>
<dbReference type="OrthoDB" id="8822439at2"/>
<dbReference type="AlphaFoldDB" id="A0A1I7F4D3"/>
<name>A0A1I7F4D3_9BURK</name>
<sequence length="212" mass="22846">MGKLKWYIVPALAALARNVKGSAQAFTPVELSAWATSERLEFPCGMAAAALGTLKNHGYVRPEGMRRNKLGVVNRWFVTPLGLQAAQAALRATPAGPAPDTKALATCLWNLLRIRKRITAAEAAQTLVDAGDAFDAQVRRIGTLLAAWARHAPKAVAVAQKREAGRIRYVLVQDVGRWPPPSRAGQLHPSDFAHAEEIPAMYRKAPEGSGTP</sequence>
<reference evidence="1 2" key="1">
    <citation type="submission" date="2016-10" db="EMBL/GenBank/DDBJ databases">
        <authorList>
            <person name="de Groot N.N."/>
        </authorList>
    </citation>
    <scope>NUCLEOTIDE SEQUENCE [LARGE SCALE GENOMIC DNA]</scope>
    <source>
        <strain evidence="1 2">R-24608</strain>
    </source>
</reference>
<organism evidence="1 2">
    <name type="scientific">Paenacidovorax caeni</name>
    <dbReference type="NCBI Taxonomy" id="343013"/>
    <lineage>
        <taxon>Bacteria</taxon>
        <taxon>Pseudomonadati</taxon>
        <taxon>Pseudomonadota</taxon>
        <taxon>Betaproteobacteria</taxon>
        <taxon>Burkholderiales</taxon>
        <taxon>Comamonadaceae</taxon>
        <taxon>Paenacidovorax</taxon>
    </lineage>
</organism>
<evidence type="ECO:0000313" key="1">
    <source>
        <dbReference type="EMBL" id="SFU31078.1"/>
    </source>
</evidence>
<dbReference type="EMBL" id="FPBX01000001">
    <property type="protein sequence ID" value="SFU31078.1"/>
    <property type="molecule type" value="Genomic_DNA"/>
</dbReference>
<accession>A0A1I7F4D3</accession>
<dbReference type="STRING" id="343013.SAMN04489707_1001167"/>
<evidence type="ECO:0000313" key="2">
    <source>
        <dbReference type="Proteomes" id="UP000183656"/>
    </source>
</evidence>
<gene>
    <name evidence="1" type="ORF">SAMN04489707_1001167</name>
</gene>
<proteinExistence type="predicted"/>
<protein>
    <submittedName>
        <fullName evidence="1">Uncharacterized protein</fullName>
    </submittedName>
</protein>
<dbReference type="RefSeq" id="WP_054255463.1">
    <property type="nucleotide sequence ID" value="NZ_CYIG01000007.1"/>
</dbReference>